<reference evidence="5 6" key="1">
    <citation type="submission" date="2020-02" db="EMBL/GenBank/DDBJ databases">
        <title>Comparative genomics of sulfur disproportionating microorganisms.</title>
        <authorList>
            <person name="Ward L.M."/>
            <person name="Bertran E."/>
            <person name="Johnston D.T."/>
        </authorList>
    </citation>
    <scope>NUCLEOTIDE SEQUENCE [LARGE SCALE GENOMIC DNA]</scope>
    <source>
        <strain evidence="5 6">DSM 100025</strain>
    </source>
</reference>
<dbReference type="GO" id="GO:0007165">
    <property type="term" value="P:signal transduction"/>
    <property type="evidence" value="ECO:0007669"/>
    <property type="project" value="UniProtKB-KW"/>
</dbReference>
<dbReference type="PANTHER" id="PTHR32089:SF112">
    <property type="entry name" value="LYSOZYME-LIKE PROTEIN-RELATED"/>
    <property type="match status" value="1"/>
</dbReference>
<feature type="domain" description="Methyl-accepting transducer" evidence="4">
    <location>
        <begin position="343"/>
        <end position="558"/>
    </location>
</feature>
<proteinExistence type="predicted"/>
<feature type="transmembrane region" description="Helical" evidence="3">
    <location>
        <begin position="12"/>
        <end position="38"/>
    </location>
</feature>
<keyword evidence="3" id="KW-0812">Transmembrane</keyword>
<dbReference type="PROSITE" id="PS51257">
    <property type="entry name" value="PROKAR_LIPOPROTEIN"/>
    <property type="match status" value="1"/>
</dbReference>
<dbReference type="AlphaFoldDB" id="A0A6N9TQC9"/>
<dbReference type="CDD" id="cd11386">
    <property type="entry name" value="MCP_signal"/>
    <property type="match status" value="1"/>
</dbReference>
<dbReference type="PROSITE" id="PS50111">
    <property type="entry name" value="CHEMOTAXIS_TRANSDUC_2"/>
    <property type="match status" value="1"/>
</dbReference>
<evidence type="ECO:0000256" key="3">
    <source>
        <dbReference type="SAM" id="Phobius"/>
    </source>
</evidence>
<dbReference type="Proteomes" id="UP000469346">
    <property type="component" value="Unassembled WGS sequence"/>
</dbReference>
<dbReference type="InterPro" id="IPR004089">
    <property type="entry name" value="MCPsignal_dom"/>
</dbReference>
<evidence type="ECO:0000256" key="1">
    <source>
        <dbReference type="ARBA" id="ARBA00023224"/>
    </source>
</evidence>
<dbReference type="RefSeq" id="WP_163299368.1">
    <property type="nucleotide sequence ID" value="NZ_JAAGRR010000139.1"/>
</dbReference>
<dbReference type="GO" id="GO:0016020">
    <property type="term" value="C:membrane"/>
    <property type="evidence" value="ECO:0007669"/>
    <property type="project" value="InterPro"/>
</dbReference>
<gene>
    <name evidence="5" type="ORF">G3N55_10445</name>
</gene>
<evidence type="ECO:0000313" key="5">
    <source>
        <dbReference type="EMBL" id="NDY43258.1"/>
    </source>
</evidence>
<sequence length="588" mass="62594">MHLFGKINTHSMAFRLLVPIFVFFVGGTLACLALHFYIVGKGNWASVHIQASALLDSVKAALQYPMAQGDEDGIDAALRSLADVADVWMVNEAGVVTYATHPADKGRNVWRMPDFAEWREGAETLRSTGGDMAVRLVDLGDGKGMILGLHRLDNGSACHQCHEKSKPILGALVIRSDLSAVLGVQHRGAVLMLALVLGALALALPLLWLVIRHEALVPLHRLVDNMRGLSTGEADLTRDLDVPAVNCSEKLGCGQRECPVYGREGHCWYEAGSFAPEIHCPRIKSGKLASCEHCEIFRRAVGNELTATAAFVNAFMHRIAHIIRQIRGEGDQVKAEAGALLSTSEQMASMATEAQAQAAEVHRVAESTSEHVTGVAAAMEEMTATVAEIAKHTGEARDVAQEANAQATGAQKVIASLAESSTKIGEVSQLIGSIAEQTNLLALNATIEAARAGEAGKGFAVVADEVKELAKQTSNSVTEIDEIVQGLQQEAREATEAVSRIVSVMERVLELSNSIAAAVEEQTATTSEVSSSAQQVSEEVQEMAQVSEGITEASTRNAEGAEAVRAAASKLETLSAQLQDLLAVFKTD</sequence>
<evidence type="ECO:0000313" key="6">
    <source>
        <dbReference type="Proteomes" id="UP000469346"/>
    </source>
</evidence>
<organism evidence="5 6">
    <name type="scientific">Dissulfurirhabdus thermomarina</name>
    <dbReference type="NCBI Taxonomy" id="1765737"/>
    <lineage>
        <taxon>Bacteria</taxon>
        <taxon>Deltaproteobacteria</taxon>
        <taxon>Dissulfurirhabdaceae</taxon>
        <taxon>Dissulfurirhabdus</taxon>
    </lineage>
</organism>
<keyword evidence="3" id="KW-0472">Membrane</keyword>
<dbReference type="SMART" id="SM00283">
    <property type="entry name" value="MA"/>
    <property type="match status" value="1"/>
</dbReference>
<dbReference type="EMBL" id="JAAGRR010000139">
    <property type="protein sequence ID" value="NDY43258.1"/>
    <property type="molecule type" value="Genomic_DNA"/>
</dbReference>
<accession>A0A6N9TQC9</accession>
<keyword evidence="3" id="KW-1133">Transmembrane helix</keyword>
<name>A0A6N9TQC9_DISTH</name>
<feature type="transmembrane region" description="Helical" evidence="3">
    <location>
        <begin position="189"/>
        <end position="211"/>
    </location>
</feature>
<keyword evidence="6" id="KW-1185">Reference proteome</keyword>
<keyword evidence="1 2" id="KW-0807">Transducer</keyword>
<comment type="caution">
    <text evidence="5">The sequence shown here is derived from an EMBL/GenBank/DDBJ whole genome shotgun (WGS) entry which is preliminary data.</text>
</comment>
<dbReference type="SUPFAM" id="SSF58104">
    <property type="entry name" value="Methyl-accepting chemotaxis protein (MCP) signaling domain"/>
    <property type="match status" value="1"/>
</dbReference>
<dbReference type="Gene3D" id="3.30.450.290">
    <property type="match status" value="1"/>
</dbReference>
<evidence type="ECO:0000256" key="2">
    <source>
        <dbReference type="PROSITE-ProRule" id="PRU00284"/>
    </source>
</evidence>
<evidence type="ECO:0000259" key="4">
    <source>
        <dbReference type="PROSITE" id="PS50111"/>
    </source>
</evidence>
<protein>
    <submittedName>
        <fullName evidence="5">Methyl-accepting chemotaxis protein</fullName>
    </submittedName>
</protein>
<dbReference type="Gene3D" id="1.10.287.950">
    <property type="entry name" value="Methyl-accepting chemotaxis protein"/>
    <property type="match status" value="1"/>
</dbReference>
<dbReference type="Pfam" id="PF00015">
    <property type="entry name" value="MCPsignal"/>
    <property type="match status" value="1"/>
</dbReference>
<dbReference type="PANTHER" id="PTHR32089">
    <property type="entry name" value="METHYL-ACCEPTING CHEMOTAXIS PROTEIN MCPB"/>
    <property type="match status" value="1"/>
</dbReference>